<gene>
    <name evidence="1" type="ORF">K504DRAFT_452968</name>
</gene>
<keyword evidence="2" id="KW-1185">Reference proteome</keyword>
<name>A0A6G1JR10_9PLEO</name>
<organism evidence="1 2">
    <name type="scientific">Pleomassaria siparia CBS 279.74</name>
    <dbReference type="NCBI Taxonomy" id="1314801"/>
    <lineage>
        <taxon>Eukaryota</taxon>
        <taxon>Fungi</taxon>
        <taxon>Dikarya</taxon>
        <taxon>Ascomycota</taxon>
        <taxon>Pezizomycotina</taxon>
        <taxon>Dothideomycetes</taxon>
        <taxon>Pleosporomycetidae</taxon>
        <taxon>Pleosporales</taxon>
        <taxon>Pleomassariaceae</taxon>
        <taxon>Pleomassaria</taxon>
    </lineage>
</organism>
<sequence length="213" mass="24147">MNTTQRLGTCALNTSTMRKELEDSFATSKAATSIMLEAQRSAEASLQTRNSIRVRTEALVSKASRGRAKTVDLHRELANCTLDSLEAVKDHDVAMKDVWRGWQATTTGIMRMEWFHQKVLRALDEMEKDVEKEGGQEEENAKDVRSAIDRENKKLLEKLVEVADCTERILREALKELDDHKIAWGYIERELGEATNQARKAIAEVTRVQRMGG</sequence>
<accession>A0A6G1JR10</accession>
<proteinExistence type="predicted"/>
<dbReference type="AlphaFoldDB" id="A0A6G1JR10"/>
<evidence type="ECO:0000313" key="2">
    <source>
        <dbReference type="Proteomes" id="UP000799428"/>
    </source>
</evidence>
<dbReference type="EMBL" id="MU005793">
    <property type="protein sequence ID" value="KAF2702722.1"/>
    <property type="molecule type" value="Genomic_DNA"/>
</dbReference>
<dbReference type="Proteomes" id="UP000799428">
    <property type="component" value="Unassembled WGS sequence"/>
</dbReference>
<protein>
    <submittedName>
        <fullName evidence="1">Uncharacterized protein</fullName>
    </submittedName>
</protein>
<reference evidence="1" key="1">
    <citation type="journal article" date="2020" name="Stud. Mycol.">
        <title>101 Dothideomycetes genomes: a test case for predicting lifestyles and emergence of pathogens.</title>
        <authorList>
            <person name="Haridas S."/>
            <person name="Albert R."/>
            <person name="Binder M."/>
            <person name="Bloem J."/>
            <person name="Labutti K."/>
            <person name="Salamov A."/>
            <person name="Andreopoulos B."/>
            <person name="Baker S."/>
            <person name="Barry K."/>
            <person name="Bills G."/>
            <person name="Bluhm B."/>
            <person name="Cannon C."/>
            <person name="Castanera R."/>
            <person name="Culley D."/>
            <person name="Daum C."/>
            <person name="Ezra D."/>
            <person name="Gonzalez J."/>
            <person name="Henrissat B."/>
            <person name="Kuo A."/>
            <person name="Liang C."/>
            <person name="Lipzen A."/>
            <person name="Lutzoni F."/>
            <person name="Magnuson J."/>
            <person name="Mondo S."/>
            <person name="Nolan M."/>
            <person name="Ohm R."/>
            <person name="Pangilinan J."/>
            <person name="Park H.-J."/>
            <person name="Ramirez L."/>
            <person name="Alfaro M."/>
            <person name="Sun H."/>
            <person name="Tritt A."/>
            <person name="Yoshinaga Y."/>
            <person name="Zwiers L.-H."/>
            <person name="Turgeon B."/>
            <person name="Goodwin S."/>
            <person name="Spatafora J."/>
            <person name="Crous P."/>
            <person name="Grigoriev I."/>
        </authorList>
    </citation>
    <scope>NUCLEOTIDE SEQUENCE</scope>
    <source>
        <strain evidence="1">CBS 279.74</strain>
    </source>
</reference>
<evidence type="ECO:0000313" key="1">
    <source>
        <dbReference type="EMBL" id="KAF2702722.1"/>
    </source>
</evidence>